<sequence>MFRNKINDKESFVFPFFLMKQFPSTHSLHTVSYSFYITFFPTIDDQQLMRRHTYGKIERIVLENEIVINMFRKKSV</sequence>
<gene>
    <name evidence="1" type="ORF">OCBIM_22020715mg</name>
</gene>
<protein>
    <submittedName>
        <fullName evidence="1">Uncharacterized protein</fullName>
    </submittedName>
</protein>
<dbReference type="AlphaFoldDB" id="A0A0L8IC88"/>
<proteinExistence type="predicted"/>
<reference evidence="1" key="1">
    <citation type="submission" date="2015-07" db="EMBL/GenBank/DDBJ databases">
        <title>MeaNS - Measles Nucleotide Surveillance Program.</title>
        <authorList>
            <person name="Tran T."/>
            <person name="Druce J."/>
        </authorList>
    </citation>
    <scope>NUCLEOTIDE SEQUENCE</scope>
    <source>
        <strain evidence="1">UCB-OBI-ISO-001</strain>
        <tissue evidence="1">Gonad</tissue>
    </source>
</reference>
<dbReference type="EMBL" id="KQ416032">
    <property type="protein sequence ID" value="KOF99072.1"/>
    <property type="molecule type" value="Genomic_DNA"/>
</dbReference>
<accession>A0A0L8IC88</accession>
<organism evidence="1">
    <name type="scientific">Octopus bimaculoides</name>
    <name type="common">California two-spotted octopus</name>
    <dbReference type="NCBI Taxonomy" id="37653"/>
    <lineage>
        <taxon>Eukaryota</taxon>
        <taxon>Metazoa</taxon>
        <taxon>Spiralia</taxon>
        <taxon>Lophotrochozoa</taxon>
        <taxon>Mollusca</taxon>
        <taxon>Cephalopoda</taxon>
        <taxon>Coleoidea</taxon>
        <taxon>Octopodiformes</taxon>
        <taxon>Octopoda</taxon>
        <taxon>Incirrata</taxon>
        <taxon>Octopodidae</taxon>
        <taxon>Octopus</taxon>
    </lineage>
</organism>
<evidence type="ECO:0000313" key="1">
    <source>
        <dbReference type="EMBL" id="KOF99072.1"/>
    </source>
</evidence>
<name>A0A0L8IC88_OCTBM</name>